<gene>
    <name evidence="2" type="ORF">IAA08_05755</name>
</gene>
<dbReference type="PANTHER" id="PTHR43404:SF2">
    <property type="entry name" value="LIPOPOLYSACCHARIDE CHOLINEPHOSPHOTRANSFERASE LICD"/>
    <property type="match status" value="1"/>
</dbReference>
<reference evidence="2" key="2">
    <citation type="submission" date="2021-04" db="EMBL/GenBank/DDBJ databases">
        <authorList>
            <person name="Gilroy R."/>
        </authorList>
    </citation>
    <scope>NUCLEOTIDE SEQUENCE</scope>
    <source>
        <strain evidence="2">CHK192-9172</strain>
    </source>
</reference>
<sequence length="278" mass="32783">MNTENSGMHRLQTVNLEMIKLFTEICRKYDLTYFALGGTLLGAVRHQGFIPWDDDVDMGMPRPDYERFRKIAKKELKGKFRLRTIETDDEYRTYFCKIENTEVKLIREFYDKDSVVKKQVYAWIDIMPIDGMPKEADEFRKHHARILRARKLVAFSLMDKCMGTGKERSKKDMLIIRTGLKTNCYKLVNPLKAFRKFDGLCRKYSYEKSAIAGNTYGIYKEKEFVPKKVFGKGCMLPFEDIELRCPQDYKAYLKSVYGNYEVLPPEDERRGHEIEFAD</sequence>
<dbReference type="Proteomes" id="UP000824024">
    <property type="component" value="Unassembled WGS sequence"/>
</dbReference>
<accession>A0A9D2IFR7</accession>
<name>A0A9D2IFR7_9FIRM</name>
<dbReference type="Pfam" id="PF04991">
    <property type="entry name" value="LicD"/>
    <property type="match status" value="1"/>
</dbReference>
<dbReference type="PANTHER" id="PTHR43404">
    <property type="entry name" value="LIPOPOLYSACCHARIDE CHOLINEPHOSPHOTRANSFERASE LICD"/>
    <property type="match status" value="1"/>
</dbReference>
<organism evidence="2 3">
    <name type="scientific">Candidatus Eubacterium avistercoris</name>
    <dbReference type="NCBI Taxonomy" id="2838567"/>
    <lineage>
        <taxon>Bacteria</taxon>
        <taxon>Bacillati</taxon>
        <taxon>Bacillota</taxon>
        <taxon>Clostridia</taxon>
        <taxon>Eubacteriales</taxon>
        <taxon>Eubacteriaceae</taxon>
        <taxon>Eubacterium</taxon>
    </lineage>
</organism>
<dbReference type="InterPro" id="IPR052942">
    <property type="entry name" value="LPS_cholinephosphotransferase"/>
</dbReference>
<evidence type="ECO:0000259" key="1">
    <source>
        <dbReference type="Pfam" id="PF04991"/>
    </source>
</evidence>
<reference evidence="2" key="1">
    <citation type="journal article" date="2021" name="PeerJ">
        <title>Extensive microbial diversity within the chicken gut microbiome revealed by metagenomics and culture.</title>
        <authorList>
            <person name="Gilroy R."/>
            <person name="Ravi A."/>
            <person name="Getino M."/>
            <person name="Pursley I."/>
            <person name="Horton D.L."/>
            <person name="Alikhan N.F."/>
            <person name="Baker D."/>
            <person name="Gharbi K."/>
            <person name="Hall N."/>
            <person name="Watson M."/>
            <person name="Adriaenssens E.M."/>
            <person name="Foster-Nyarko E."/>
            <person name="Jarju S."/>
            <person name="Secka A."/>
            <person name="Antonio M."/>
            <person name="Oren A."/>
            <person name="Chaudhuri R.R."/>
            <person name="La Ragione R."/>
            <person name="Hildebrand F."/>
            <person name="Pallen M.J."/>
        </authorList>
    </citation>
    <scope>NUCLEOTIDE SEQUENCE</scope>
    <source>
        <strain evidence="2">CHK192-9172</strain>
    </source>
</reference>
<evidence type="ECO:0000313" key="3">
    <source>
        <dbReference type="Proteomes" id="UP000824024"/>
    </source>
</evidence>
<dbReference type="EMBL" id="DXCH01000162">
    <property type="protein sequence ID" value="HIZ07422.1"/>
    <property type="molecule type" value="Genomic_DNA"/>
</dbReference>
<evidence type="ECO:0000313" key="2">
    <source>
        <dbReference type="EMBL" id="HIZ07422.1"/>
    </source>
</evidence>
<dbReference type="GO" id="GO:0009100">
    <property type="term" value="P:glycoprotein metabolic process"/>
    <property type="evidence" value="ECO:0007669"/>
    <property type="project" value="UniProtKB-ARBA"/>
</dbReference>
<feature type="domain" description="LicD/FKTN/FKRP nucleotidyltransferase" evidence="1">
    <location>
        <begin position="26"/>
        <end position="258"/>
    </location>
</feature>
<proteinExistence type="predicted"/>
<protein>
    <submittedName>
        <fullName evidence="2">LicD family protein</fullName>
    </submittedName>
</protein>
<dbReference type="InterPro" id="IPR007074">
    <property type="entry name" value="LicD/FKTN/FKRP_NTP_transf"/>
</dbReference>
<comment type="caution">
    <text evidence="2">The sequence shown here is derived from an EMBL/GenBank/DDBJ whole genome shotgun (WGS) entry which is preliminary data.</text>
</comment>
<dbReference type="AlphaFoldDB" id="A0A9D2IFR7"/>